<dbReference type="Proteomes" id="UP000479710">
    <property type="component" value="Unassembled WGS sequence"/>
</dbReference>
<dbReference type="OrthoDB" id="695768at2759"/>
<accession>A0A6G1FAK1</accession>
<organism evidence="1 2">
    <name type="scientific">Oryza meyeriana var. granulata</name>
    <dbReference type="NCBI Taxonomy" id="110450"/>
    <lineage>
        <taxon>Eukaryota</taxon>
        <taxon>Viridiplantae</taxon>
        <taxon>Streptophyta</taxon>
        <taxon>Embryophyta</taxon>
        <taxon>Tracheophyta</taxon>
        <taxon>Spermatophyta</taxon>
        <taxon>Magnoliopsida</taxon>
        <taxon>Liliopsida</taxon>
        <taxon>Poales</taxon>
        <taxon>Poaceae</taxon>
        <taxon>BOP clade</taxon>
        <taxon>Oryzoideae</taxon>
        <taxon>Oryzeae</taxon>
        <taxon>Oryzinae</taxon>
        <taxon>Oryza</taxon>
        <taxon>Oryza meyeriana</taxon>
    </lineage>
</organism>
<proteinExistence type="predicted"/>
<reference evidence="1 2" key="1">
    <citation type="submission" date="2019-11" db="EMBL/GenBank/DDBJ databases">
        <title>Whole genome sequence of Oryza granulata.</title>
        <authorList>
            <person name="Li W."/>
        </authorList>
    </citation>
    <scope>NUCLEOTIDE SEQUENCE [LARGE SCALE GENOMIC DNA]</scope>
    <source>
        <strain evidence="2">cv. Menghai</strain>
        <tissue evidence="1">Leaf</tissue>
    </source>
</reference>
<dbReference type="EMBL" id="SPHZ02000001">
    <property type="protein sequence ID" value="KAF0933957.1"/>
    <property type="molecule type" value="Genomic_DNA"/>
</dbReference>
<gene>
    <name evidence="1" type="ORF">E2562_021020</name>
</gene>
<protein>
    <submittedName>
        <fullName evidence="1">Uncharacterized protein</fullName>
    </submittedName>
</protein>
<dbReference type="AlphaFoldDB" id="A0A6G1FAK1"/>
<keyword evidence="2" id="KW-1185">Reference proteome</keyword>
<evidence type="ECO:0000313" key="1">
    <source>
        <dbReference type="EMBL" id="KAF0933957.1"/>
    </source>
</evidence>
<sequence>MARWDEKNAKVRTDAYEKDGLDGGEEIRKAVDTYNSSIFGEPECEVIDAYGYIANIANDNQAEFLSEFERDTKGEEQAMDDDVMIIGSANRKKARKLIKAEKRPSELLGKLEVADERGGLPPPSL</sequence>
<evidence type="ECO:0000313" key="2">
    <source>
        <dbReference type="Proteomes" id="UP000479710"/>
    </source>
</evidence>
<comment type="caution">
    <text evidence="1">The sequence shown here is derived from an EMBL/GenBank/DDBJ whole genome shotgun (WGS) entry which is preliminary data.</text>
</comment>
<name>A0A6G1FAK1_9ORYZ</name>